<gene>
    <name evidence="3" type="ORF">H8706_02385</name>
</gene>
<dbReference type="InterPro" id="IPR011098">
    <property type="entry name" value="G5_dom"/>
</dbReference>
<dbReference type="Proteomes" id="UP000647416">
    <property type="component" value="Unassembled WGS sequence"/>
</dbReference>
<dbReference type="PROSITE" id="PS51109">
    <property type="entry name" value="G5"/>
    <property type="match status" value="1"/>
</dbReference>
<dbReference type="Pfam" id="PF07501">
    <property type="entry name" value="G5"/>
    <property type="match status" value="1"/>
</dbReference>
<evidence type="ECO:0000259" key="2">
    <source>
        <dbReference type="PROSITE" id="PS51109"/>
    </source>
</evidence>
<keyword evidence="1" id="KW-0732">Signal</keyword>
<dbReference type="PANTHER" id="PTHR21666:SF270">
    <property type="entry name" value="MUREIN HYDROLASE ACTIVATOR ENVC"/>
    <property type="match status" value="1"/>
</dbReference>
<proteinExistence type="predicted"/>
<reference evidence="3" key="1">
    <citation type="submission" date="2020-08" db="EMBL/GenBank/DDBJ databases">
        <title>Genome public.</title>
        <authorList>
            <person name="Liu C."/>
            <person name="Sun Q."/>
        </authorList>
    </citation>
    <scope>NUCLEOTIDE SEQUENCE</scope>
    <source>
        <strain evidence="3">NSJ-50</strain>
    </source>
</reference>
<feature type="domain" description="G5" evidence="2">
    <location>
        <begin position="196"/>
        <end position="277"/>
    </location>
</feature>
<dbReference type="Gene3D" id="2.70.70.10">
    <property type="entry name" value="Glucose Permease (Domain IIA)"/>
    <property type="match status" value="1"/>
</dbReference>
<dbReference type="AlphaFoldDB" id="A0A926F849"/>
<evidence type="ECO:0000256" key="1">
    <source>
        <dbReference type="ARBA" id="ARBA00022729"/>
    </source>
</evidence>
<accession>A0A926F849</accession>
<protein>
    <submittedName>
        <fullName evidence="3">Peptidoglycan DD-metalloendopeptidase family protein</fullName>
    </submittedName>
</protein>
<dbReference type="RefSeq" id="WP_262431358.1">
    <property type="nucleotide sequence ID" value="NZ_JACRTE010000002.1"/>
</dbReference>
<dbReference type="SMART" id="SM01208">
    <property type="entry name" value="G5"/>
    <property type="match status" value="1"/>
</dbReference>
<dbReference type="InterPro" id="IPR016047">
    <property type="entry name" value="M23ase_b-sheet_dom"/>
</dbReference>
<dbReference type="PANTHER" id="PTHR21666">
    <property type="entry name" value="PEPTIDASE-RELATED"/>
    <property type="match status" value="1"/>
</dbReference>
<dbReference type="EMBL" id="JACRTE010000002">
    <property type="protein sequence ID" value="MBC8595715.1"/>
    <property type="molecule type" value="Genomic_DNA"/>
</dbReference>
<dbReference type="InterPro" id="IPR050570">
    <property type="entry name" value="Cell_wall_metabolism_enzyme"/>
</dbReference>
<dbReference type="Gene3D" id="2.20.230.10">
    <property type="entry name" value="Resuscitation-promoting factor rpfb"/>
    <property type="match status" value="1"/>
</dbReference>
<name>A0A926F849_9FIRM</name>
<sequence length="406" mass="44529">MKKIKNACKRIYKKYHSINIKVRKTVNFAVGICVIAMLFNMEFSLVYGVVLSGTEVGCVSQKSAVTEVINKINEKYAPYYSNLDAIDVMPVYSLKFVRRSDITPEDTLCENIKKASGTMTKQTVIEVDGNALAGVLNEAEAEKAIEICKSRFTDENTAECEIAGNVEIKEEYAPSSLLTGAEVAAERMLGGRYFEPVKVATVEYETYENEIAYGTERVENGELYEGNTTVEVKGENGKEVVKRKIEKINGSIKSNSEISKTVEKAPTNEVLMVGTKEKPSGVGTGSFAVPYNGNITSRYGQRSMGNHKGVDIVGPTGSPIYASDDGVVTYADFENGGYGNIVKIDHQNGYETYYAHCSEILVKKGDVVKKGDLIAKVGNTGRSTGSHLHFEIRKNGETQNPLDYID</sequence>
<organism evidence="3 4">
    <name type="scientific">Qingrenia yutianensis</name>
    <dbReference type="NCBI Taxonomy" id="2763676"/>
    <lineage>
        <taxon>Bacteria</taxon>
        <taxon>Bacillati</taxon>
        <taxon>Bacillota</taxon>
        <taxon>Clostridia</taxon>
        <taxon>Eubacteriales</taxon>
        <taxon>Oscillospiraceae</taxon>
        <taxon>Qingrenia</taxon>
    </lineage>
</organism>
<dbReference type="GO" id="GO:0004222">
    <property type="term" value="F:metalloendopeptidase activity"/>
    <property type="evidence" value="ECO:0007669"/>
    <property type="project" value="TreeGrafter"/>
</dbReference>
<dbReference type="InterPro" id="IPR011055">
    <property type="entry name" value="Dup_hybrid_motif"/>
</dbReference>
<dbReference type="Pfam" id="PF01551">
    <property type="entry name" value="Peptidase_M23"/>
    <property type="match status" value="1"/>
</dbReference>
<evidence type="ECO:0000313" key="3">
    <source>
        <dbReference type="EMBL" id="MBC8595715.1"/>
    </source>
</evidence>
<dbReference type="SUPFAM" id="SSF51261">
    <property type="entry name" value="Duplicated hybrid motif"/>
    <property type="match status" value="1"/>
</dbReference>
<comment type="caution">
    <text evidence="3">The sequence shown here is derived from an EMBL/GenBank/DDBJ whole genome shotgun (WGS) entry which is preliminary data.</text>
</comment>
<evidence type="ECO:0000313" key="4">
    <source>
        <dbReference type="Proteomes" id="UP000647416"/>
    </source>
</evidence>
<dbReference type="CDD" id="cd12797">
    <property type="entry name" value="M23_peptidase"/>
    <property type="match status" value="1"/>
</dbReference>
<keyword evidence="4" id="KW-1185">Reference proteome</keyword>